<dbReference type="OMA" id="GMPECCG"/>
<evidence type="ECO:0000313" key="1">
    <source>
        <dbReference type="EMBL" id="KAH9366212.1"/>
    </source>
</evidence>
<protein>
    <submittedName>
        <fullName evidence="1">Uncharacterized protein</fullName>
    </submittedName>
</protein>
<accession>A0A9J6FVX9</accession>
<dbReference type="Proteomes" id="UP000821853">
    <property type="component" value="Chromosome 2"/>
</dbReference>
<reference evidence="1 2" key="1">
    <citation type="journal article" date="2020" name="Cell">
        <title>Large-Scale Comparative Analyses of Tick Genomes Elucidate Their Genetic Diversity and Vector Capacities.</title>
        <authorList>
            <consortium name="Tick Genome and Microbiome Consortium (TIGMIC)"/>
            <person name="Jia N."/>
            <person name="Wang J."/>
            <person name="Shi W."/>
            <person name="Du L."/>
            <person name="Sun Y."/>
            <person name="Zhan W."/>
            <person name="Jiang J.F."/>
            <person name="Wang Q."/>
            <person name="Zhang B."/>
            <person name="Ji P."/>
            <person name="Bell-Sakyi L."/>
            <person name="Cui X.M."/>
            <person name="Yuan T.T."/>
            <person name="Jiang B.G."/>
            <person name="Yang W.F."/>
            <person name="Lam T.T."/>
            <person name="Chang Q.C."/>
            <person name="Ding S.J."/>
            <person name="Wang X.J."/>
            <person name="Zhu J.G."/>
            <person name="Ruan X.D."/>
            <person name="Zhao L."/>
            <person name="Wei J.T."/>
            <person name="Ye R.Z."/>
            <person name="Que T.C."/>
            <person name="Du C.H."/>
            <person name="Zhou Y.H."/>
            <person name="Cheng J.X."/>
            <person name="Dai P.F."/>
            <person name="Guo W.B."/>
            <person name="Han X.H."/>
            <person name="Huang E.J."/>
            <person name="Li L.F."/>
            <person name="Wei W."/>
            <person name="Gao Y.C."/>
            <person name="Liu J.Z."/>
            <person name="Shao H.Z."/>
            <person name="Wang X."/>
            <person name="Wang C.C."/>
            <person name="Yang T.C."/>
            <person name="Huo Q.B."/>
            <person name="Li W."/>
            <person name="Chen H.Y."/>
            <person name="Chen S.E."/>
            <person name="Zhou L.G."/>
            <person name="Ni X.B."/>
            <person name="Tian J.H."/>
            <person name="Sheng Y."/>
            <person name="Liu T."/>
            <person name="Pan Y.S."/>
            <person name="Xia L.Y."/>
            <person name="Li J."/>
            <person name="Zhao F."/>
            <person name="Cao W.C."/>
        </authorList>
    </citation>
    <scope>NUCLEOTIDE SEQUENCE [LARGE SCALE GENOMIC DNA]</scope>
    <source>
        <strain evidence="1">HaeL-2018</strain>
    </source>
</reference>
<keyword evidence="2" id="KW-1185">Reference proteome</keyword>
<dbReference type="AlphaFoldDB" id="A0A9J6FVX9"/>
<dbReference type="EMBL" id="JABSTR010000004">
    <property type="protein sequence ID" value="KAH9366212.1"/>
    <property type="molecule type" value="Genomic_DNA"/>
</dbReference>
<proteinExistence type="predicted"/>
<dbReference type="OrthoDB" id="6763801at2759"/>
<dbReference type="VEuPathDB" id="VectorBase:HLOH_042418"/>
<gene>
    <name evidence="1" type="ORF">HPB48_016777</name>
</gene>
<sequence length="379" mass="42941">MLTTRPICTVLKHIISEKVPLYNPACAAVCTVVLLPTANYGVKKHALQAKAGRENSACRDIHSNRPLSNQQLVCQDTDARLQELLKALRLSEAVALTLKSFAEKRFPSSKTASALISALAREGDVGGVQKTKHIVDTLYPSFSEEQMRFEHCHAEALSRAGRASEAIVMFERLFVTEKGHRVKICSRLTFLAAYLVREDMIDEVGQLARMCERLAERGYFHPLSNVWRVLFLSEKRRYHATAWELVESVNACHHPQARPFLEKKVNSILSHALDRCDVDAVQRLLNVVLYLGMQEPSGLVLSFLLEFHCDAGDVKNAQRTFEHARTHCIELNPVTLYRYTCFLSSEGIQIPRDVLLMKYKMDPRKARDAAKQSTIKFKF</sequence>
<evidence type="ECO:0000313" key="2">
    <source>
        <dbReference type="Proteomes" id="UP000821853"/>
    </source>
</evidence>
<comment type="caution">
    <text evidence="1">The sequence shown here is derived from an EMBL/GenBank/DDBJ whole genome shotgun (WGS) entry which is preliminary data.</text>
</comment>
<organism evidence="1 2">
    <name type="scientific">Haemaphysalis longicornis</name>
    <name type="common">Bush tick</name>
    <dbReference type="NCBI Taxonomy" id="44386"/>
    <lineage>
        <taxon>Eukaryota</taxon>
        <taxon>Metazoa</taxon>
        <taxon>Ecdysozoa</taxon>
        <taxon>Arthropoda</taxon>
        <taxon>Chelicerata</taxon>
        <taxon>Arachnida</taxon>
        <taxon>Acari</taxon>
        <taxon>Parasitiformes</taxon>
        <taxon>Ixodida</taxon>
        <taxon>Ixodoidea</taxon>
        <taxon>Ixodidae</taxon>
        <taxon>Haemaphysalinae</taxon>
        <taxon>Haemaphysalis</taxon>
    </lineage>
</organism>
<name>A0A9J6FVX9_HAELO</name>